<keyword evidence="2" id="KW-0808">Transferase</keyword>
<dbReference type="GO" id="GO:0003964">
    <property type="term" value="F:RNA-directed DNA polymerase activity"/>
    <property type="evidence" value="ECO:0007669"/>
    <property type="project" value="UniProtKB-KW"/>
</dbReference>
<dbReference type="GO" id="GO:0046872">
    <property type="term" value="F:metal ion binding"/>
    <property type="evidence" value="ECO:0007669"/>
    <property type="project" value="UniProtKB-KW"/>
</dbReference>
<evidence type="ECO:0000256" key="3">
    <source>
        <dbReference type="ARBA" id="ARBA00022695"/>
    </source>
</evidence>
<keyword evidence="5" id="KW-0460">Magnesium</keyword>
<evidence type="ECO:0000256" key="4">
    <source>
        <dbReference type="ARBA" id="ARBA00022723"/>
    </source>
</evidence>
<keyword evidence="6 9" id="KW-0695">RNA-directed DNA polymerase</keyword>
<evidence type="ECO:0000259" key="8">
    <source>
        <dbReference type="PROSITE" id="PS50878"/>
    </source>
</evidence>
<dbReference type="InterPro" id="IPR000123">
    <property type="entry name" value="Reverse_transcriptase_msDNA"/>
</dbReference>
<dbReference type="PRINTS" id="PR00866">
    <property type="entry name" value="RNADNAPOLMS"/>
</dbReference>
<dbReference type="RefSeq" id="WP_110484293.1">
    <property type="nucleotide sequence ID" value="NZ_QJVC01000003.1"/>
</dbReference>
<evidence type="ECO:0000313" key="9">
    <source>
        <dbReference type="EMBL" id="PYI39389.1"/>
    </source>
</evidence>
<evidence type="ECO:0000313" key="10">
    <source>
        <dbReference type="Proteomes" id="UP000247980"/>
    </source>
</evidence>
<dbReference type="InterPro" id="IPR051083">
    <property type="entry name" value="GrpII_Intron_Splice-Mob/Def"/>
</dbReference>
<dbReference type="EC" id="2.7.7.49" evidence="1"/>
<sequence>MVVSGDTVVSVSMGACDGFSDEAGSVFRRPSLPGVTPGHAVLPDPCTSDASLRSAQLGNRTDSQVIGETIAVLNPNIAHITPASATLKRTPRPSTLAVTETLAQAFLAAPQWNKAALMAAGAHVLGARRRWLGPLVSDVLRGYLRAPVDAPRELAARIHHAEPFVEALAKAAQQRKPIRLAHYVLAPAVARENAPRQTPRINNLGDLAHLLELTPGELEWFADTRHWNRMATRKLQHYRYEWRVRPGRLPRLLEVPAPRLRAIQRIILHKLLYLIELHDAAHGFVPGRSAVTGAAQHTGQEVVMNLDLVSFFAKVTAGKVFGALRKAGFPEAVAHRLAGICTHRVPPRILALMPPGGDPAERFALRQALSLPHLPQGSPTSPMLANLSVRRLDSRLAGLSEKFDGVYTRYADDLAFSGGKDLARRADAFVAAVTAIVRDDGHRINRLKTRVRPASVRQSVTSVVVNQRTNPARSDVDRLKAILHNCRTRGPESQNWDGHPDFRGHLLGRISWVATLNPERGAKLLREFHRIQW</sequence>
<name>A0A2V5IS68_9MICC</name>
<dbReference type="PANTHER" id="PTHR34047:SF7">
    <property type="entry name" value="RNA-DIRECTED DNA POLYMERASE"/>
    <property type="match status" value="1"/>
</dbReference>
<comment type="caution">
    <text evidence="9">The sequence shown here is derived from an EMBL/GenBank/DDBJ whole genome shotgun (WGS) entry which is preliminary data.</text>
</comment>
<dbReference type="PROSITE" id="PS50878">
    <property type="entry name" value="RT_POL"/>
    <property type="match status" value="1"/>
</dbReference>
<dbReference type="EMBL" id="QJVC01000003">
    <property type="protein sequence ID" value="PYI39389.1"/>
    <property type="molecule type" value="Genomic_DNA"/>
</dbReference>
<dbReference type="CDD" id="cd03487">
    <property type="entry name" value="RT_Bac_retron_II"/>
    <property type="match status" value="1"/>
</dbReference>
<evidence type="ECO:0000256" key="2">
    <source>
        <dbReference type="ARBA" id="ARBA00022679"/>
    </source>
</evidence>
<evidence type="ECO:0000256" key="7">
    <source>
        <dbReference type="ARBA" id="ARBA00048173"/>
    </source>
</evidence>
<dbReference type="GO" id="GO:0003723">
    <property type="term" value="F:RNA binding"/>
    <property type="evidence" value="ECO:0007669"/>
    <property type="project" value="InterPro"/>
</dbReference>
<accession>A0A2V5IS68</accession>
<evidence type="ECO:0000256" key="5">
    <source>
        <dbReference type="ARBA" id="ARBA00022842"/>
    </source>
</evidence>
<feature type="domain" description="Reverse transcriptase" evidence="8">
    <location>
        <begin position="224"/>
        <end position="507"/>
    </location>
</feature>
<keyword evidence="3" id="KW-0548">Nucleotidyltransferase</keyword>
<organism evidence="9 10">
    <name type="scientific">Arthrobacter psychrolactophilus</name>
    <dbReference type="NCBI Taxonomy" id="92442"/>
    <lineage>
        <taxon>Bacteria</taxon>
        <taxon>Bacillati</taxon>
        <taxon>Actinomycetota</taxon>
        <taxon>Actinomycetes</taxon>
        <taxon>Micrococcales</taxon>
        <taxon>Micrococcaceae</taxon>
        <taxon>Arthrobacter</taxon>
    </lineage>
</organism>
<evidence type="ECO:0000256" key="6">
    <source>
        <dbReference type="ARBA" id="ARBA00022918"/>
    </source>
</evidence>
<dbReference type="Pfam" id="PF00078">
    <property type="entry name" value="RVT_1"/>
    <property type="match status" value="1"/>
</dbReference>
<gene>
    <name evidence="9" type="ORF">CVS30_05360</name>
</gene>
<comment type="catalytic activity">
    <reaction evidence="7">
        <text>DNA(n) + a 2'-deoxyribonucleoside 5'-triphosphate = DNA(n+1) + diphosphate</text>
        <dbReference type="Rhea" id="RHEA:22508"/>
        <dbReference type="Rhea" id="RHEA-COMP:17339"/>
        <dbReference type="Rhea" id="RHEA-COMP:17340"/>
        <dbReference type="ChEBI" id="CHEBI:33019"/>
        <dbReference type="ChEBI" id="CHEBI:61560"/>
        <dbReference type="ChEBI" id="CHEBI:173112"/>
        <dbReference type="EC" id="2.7.7.49"/>
    </reaction>
</comment>
<evidence type="ECO:0000256" key="1">
    <source>
        <dbReference type="ARBA" id="ARBA00012493"/>
    </source>
</evidence>
<dbReference type="InterPro" id="IPR000477">
    <property type="entry name" value="RT_dom"/>
</dbReference>
<proteinExistence type="predicted"/>
<dbReference type="Proteomes" id="UP000247980">
    <property type="component" value="Unassembled WGS sequence"/>
</dbReference>
<protein>
    <recommendedName>
        <fullName evidence="1">RNA-directed DNA polymerase</fullName>
        <ecNumber evidence="1">2.7.7.49</ecNumber>
    </recommendedName>
</protein>
<keyword evidence="10" id="KW-1185">Reference proteome</keyword>
<reference evidence="9 10" key="1">
    <citation type="submission" date="2018-05" db="EMBL/GenBank/DDBJ databases">
        <title>Genetic diversity of glacier-inhabiting Cryobacterium bacteria in China and description of Cryobacterium mengkeensis sp. nov. and Arthrobacter glacialis sp. nov.</title>
        <authorList>
            <person name="Liu Q."/>
            <person name="Xin Y.-H."/>
        </authorList>
    </citation>
    <scope>NUCLEOTIDE SEQUENCE [LARGE SCALE GENOMIC DNA]</scope>
    <source>
        <strain evidence="9 10">B7</strain>
    </source>
</reference>
<dbReference type="PANTHER" id="PTHR34047">
    <property type="entry name" value="NUCLEAR INTRON MATURASE 1, MITOCHONDRIAL-RELATED"/>
    <property type="match status" value="1"/>
</dbReference>
<dbReference type="AlphaFoldDB" id="A0A2V5IS68"/>
<keyword evidence="4" id="KW-0479">Metal-binding</keyword>